<dbReference type="Proteomes" id="UP000183894">
    <property type="component" value="Unassembled WGS sequence"/>
</dbReference>
<evidence type="ECO:0000313" key="2">
    <source>
        <dbReference type="Proteomes" id="UP000183894"/>
    </source>
</evidence>
<name>A0A1H7N7G6_HALLR</name>
<dbReference type="OrthoDB" id="374048at2157"/>
<reference evidence="1 2" key="1">
    <citation type="submission" date="2016-10" db="EMBL/GenBank/DDBJ databases">
        <authorList>
            <person name="de Groot N.N."/>
        </authorList>
    </citation>
    <scope>NUCLEOTIDE SEQUENCE [LARGE SCALE GENOMIC DNA]</scope>
    <source>
        <strain evidence="1 2">CDM_5</strain>
    </source>
</reference>
<protein>
    <submittedName>
        <fullName evidence="1">Uncharacterized protein</fullName>
    </submittedName>
</protein>
<dbReference type="AlphaFoldDB" id="A0A1H7N7G6"/>
<proteinExistence type="predicted"/>
<gene>
    <name evidence="1" type="ORF">SAMN04488691_103201</name>
</gene>
<accession>A0A1H7N7G6</accession>
<evidence type="ECO:0000313" key="1">
    <source>
        <dbReference type="EMBL" id="SEL18908.1"/>
    </source>
</evidence>
<dbReference type="EMBL" id="FOAD01000003">
    <property type="protein sequence ID" value="SEL18908.1"/>
    <property type="molecule type" value="Genomic_DNA"/>
</dbReference>
<sequence>MTLKLEPETHRIETQTATVGCRVTIPYHAVGISIHPISPFAQSVTVSYLVPNDAEKRPSGPGEGNEFTVKELVLGLGEYDDVELPFYATGTTVFSPVDDENTFVYFLE</sequence>
<organism evidence="1 2">
    <name type="scientific">Haloferax larsenii</name>
    <dbReference type="NCBI Taxonomy" id="302484"/>
    <lineage>
        <taxon>Archaea</taxon>
        <taxon>Methanobacteriati</taxon>
        <taxon>Methanobacteriota</taxon>
        <taxon>Stenosarchaea group</taxon>
        <taxon>Halobacteria</taxon>
        <taxon>Halobacteriales</taxon>
        <taxon>Haloferacaceae</taxon>
        <taxon>Haloferax</taxon>
    </lineage>
</organism>
<dbReference type="RefSeq" id="WP_074793234.1">
    <property type="nucleotide sequence ID" value="NZ_FOAD01000003.1"/>
</dbReference>